<evidence type="ECO:0000313" key="3">
    <source>
        <dbReference type="EMBL" id="EKU27470.1"/>
    </source>
</evidence>
<name>K8Z9C9_9ENTE</name>
<evidence type="ECO:0000313" key="4">
    <source>
        <dbReference type="Proteomes" id="UP000016057"/>
    </source>
</evidence>
<feature type="region of interest" description="Disordered" evidence="1">
    <location>
        <begin position="23"/>
        <end position="80"/>
    </location>
</feature>
<dbReference type="Pfam" id="PF15983">
    <property type="entry name" value="DUF4767"/>
    <property type="match status" value="1"/>
</dbReference>
<proteinExistence type="predicted"/>
<dbReference type="OrthoDB" id="2149782at2"/>
<dbReference type="STRING" id="1234409.C683_0801"/>
<gene>
    <name evidence="3" type="ORF">C683_0801</name>
</gene>
<evidence type="ECO:0000256" key="1">
    <source>
        <dbReference type="SAM" id="MobiDB-lite"/>
    </source>
</evidence>
<dbReference type="InterPro" id="IPR031927">
    <property type="entry name" value="DUF4767"/>
</dbReference>
<dbReference type="Proteomes" id="UP000016057">
    <property type="component" value="Unassembled WGS sequence"/>
</dbReference>
<keyword evidence="4" id="KW-1185">Reference proteome</keyword>
<sequence>MKKVLFHSLLICNLFLISSCGTSGGEKESKNSDSSASQEQINKKKQNQKKKENKQENKEKDESNKGNQLNPTKPISLSEIQKEKINQEMVRYCNTMASRNQMMLSREGFITPRGVEGGTYTVNTQDGPAHIFDHPSGLNVVGKETFYTPTEDGSGVQNDRGISDVKPNTEIKRYVWCNNGKVYEWTTRTDGTIEDMKLQGWYTLYKDGERLAKEDVTFHETKDKEMQKEYIRIFDEVKANSTKNSSGEQGKWNKNKSVELDRFMQQWSQKMNQKYSPGTINTEKDYIMMAFKSMSNRKNLVEGTECYVPQYKGKDFDYTCGQPQNKDQYQVVACYGPAEIKFEDGNSEKPHYYIFAIRDNKGIVFNCDDENGSIRQTSNQELQEGFAKIVEQKK</sequence>
<dbReference type="EMBL" id="AMYT01000017">
    <property type="protein sequence ID" value="EKU27470.1"/>
    <property type="molecule type" value="Genomic_DNA"/>
</dbReference>
<dbReference type="AlphaFoldDB" id="K8Z9C9"/>
<dbReference type="RefSeq" id="WP_009490268.1">
    <property type="nucleotide sequence ID" value="NZ_AMYT01000017.1"/>
</dbReference>
<feature type="compositionally biased region" description="Basic and acidic residues" evidence="1">
    <location>
        <begin position="49"/>
        <end position="64"/>
    </location>
</feature>
<feature type="domain" description="DUF4767" evidence="2">
    <location>
        <begin position="251"/>
        <end position="390"/>
    </location>
</feature>
<evidence type="ECO:0000259" key="2">
    <source>
        <dbReference type="Pfam" id="PF15983"/>
    </source>
</evidence>
<comment type="caution">
    <text evidence="3">The sequence shown here is derived from an EMBL/GenBank/DDBJ whole genome shotgun (WGS) entry which is preliminary data.</text>
</comment>
<dbReference type="PROSITE" id="PS51257">
    <property type="entry name" value="PROKAR_LIPOPROTEIN"/>
    <property type="match status" value="1"/>
</dbReference>
<organism evidence="3 4">
    <name type="scientific">Catellicoccus marimammalium M35/04/3</name>
    <dbReference type="NCBI Taxonomy" id="1234409"/>
    <lineage>
        <taxon>Bacteria</taxon>
        <taxon>Bacillati</taxon>
        <taxon>Bacillota</taxon>
        <taxon>Bacilli</taxon>
        <taxon>Lactobacillales</taxon>
        <taxon>Enterococcaceae</taxon>
        <taxon>Catellicoccus</taxon>
    </lineage>
</organism>
<reference evidence="3 4" key="1">
    <citation type="journal article" date="2013" name="Genome Announc.">
        <title>Draft Genome Sequence of Catellicoccus marimammalium, a Novel Species Commonly Found in Gull Feces.</title>
        <authorList>
            <person name="Weigand M.R."/>
            <person name="Ryu H."/>
            <person name="Bozcek L."/>
            <person name="Konstantinidis K.T."/>
            <person name="Santo Domingo J.W."/>
        </authorList>
    </citation>
    <scope>NUCLEOTIDE SEQUENCE [LARGE SCALE GENOMIC DNA]</scope>
    <source>
        <strain evidence="3 4">M35/04/3</strain>
    </source>
</reference>
<protein>
    <recommendedName>
        <fullName evidence="2">DUF4767 domain-containing protein</fullName>
    </recommendedName>
</protein>
<accession>K8Z9C9</accession>
<feature type="compositionally biased region" description="Polar residues" evidence="1">
    <location>
        <begin position="66"/>
        <end position="79"/>
    </location>
</feature>